<dbReference type="PROSITE" id="PS50931">
    <property type="entry name" value="HTH_LYSR"/>
    <property type="match status" value="1"/>
</dbReference>
<dbReference type="PANTHER" id="PTHR30537">
    <property type="entry name" value="HTH-TYPE TRANSCRIPTIONAL REGULATOR"/>
    <property type="match status" value="1"/>
</dbReference>
<keyword evidence="2" id="KW-0805">Transcription regulation</keyword>
<dbReference type="RefSeq" id="WP_368643947.1">
    <property type="nucleotide sequence ID" value="NZ_CP158252.1"/>
</dbReference>
<dbReference type="GO" id="GO:0003700">
    <property type="term" value="F:DNA-binding transcription factor activity"/>
    <property type="evidence" value="ECO:0007669"/>
    <property type="project" value="InterPro"/>
</dbReference>
<name>A0AB39CM29_9BURK</name>
<evidence type="ECO:0000256" key="2">
    <source>
        <dbReference type="ARBA" id="ARBA00023015"/>
    </source>
</evidence>
<reference evidence="6" key="1">
    <citation type="submission" date="2024-05" db="EMBL/GenBank/DDBJ databases">
        <authorList>
            <person name="Luo Y.-C."/>
            <person name="Nicholds J."/>
            <person name="Mortimer T."/>
            <person name="Maboni G."/>
        </authorList>
    </citation>
    <scope>NUCLEOTIDE SEQUENCE</scope>
    <source>
        <strain evidence="7">151108</strain>
        <strain evidence="6">153920</strain>
    </source>
</reference>
<evidence type="ECO:0000256" key="3">
    <source>
        <dbReference type="ARBA" id="ARBA00023125"/>
    </source>
</evidence>
<evidence type="ECO:0000259" key="5">
    <source>
        <dbReference type="PROSITE" id="PS50931"/>
    </source>
</evidence>
<keyword evidence="3" id="KW-0238">DNA-binding</keyword>
<dbReference type="InterPro" id="IPR036390">
    <property type="entry name" value="WH_DNA-bd_sf"/>
</dbReference>
<dbReference type="InterPro" id="IPR005119">
    <property type="entry name" value="LysR_subst-bd"/>
</dbReference>
<dbReference type="EMBL" id="CP158255">
    <property type="protein sequence ID" value="XDJ51027.1"/>
    <property type="molecule type" value="Genomic_DNA"/>
</dbReference>
<evidence type="ECO:0000256" key="4">
    <source>
        <dbReference type="ARBA" id="ARBA00023163"/>
    </source>
</evidence>
<evidence type="ECO:0000313" key="6">
    <source>
        <dbReference type="EMBL" id="XDJ43069.1"/>
    </source>
</evidence>
<dbReference type="Gene3D" id="3.40.190.290">
    <property type="match status" value="1"/>
</dbReference>
<dbReference type="InterPro" id="IPR058163">
    <property type="entry name" value="LysR-type_TF_proteobact-type"/>
</dbReference>
<dbReference type="FunFam" id="1.10.10.10:FF:000001">
    <property type="entry name" value="LysR family transcriptional regulator"/>
    <property type="match status" value="1"/>
</dbReference>
<sequence>MKWNLDDLPVFAAVIAQGGISAAARELGMPKSTVSATLSRLEQALGLRLIDRSSRSLRVTAEGEAFHRQALLILEQAQEADDLMAGLGSAPAGRVSVALPPAFSLEIVAPRLPGFRVRHPGLELDIVVTSQGAALVRDRVDLAVVVGPLEDSELVSRPLVEGGLIWVASPGWLAGHTPGQTLEAVRAQIQICEARYAQRRTPVEIHGEAAHLDLSRGVTRVNDPLVVLRTVLAGGGLSMLPYQYCIGPLAEGRLVEVLPHVRLSQASARLTVVYPGRRLLSPRVRAVRDFLVEACAGLAPPVRRRAVRRSGARAAGGAAQ</sequence>
<dbReference type="SUPFAM" id="SSF46785">
    <property type="entry name" value="Winged helix' DNA-binding domain"/>
    <property type="match status" value="1"/>
</dbReference>
<evidence type="ECO:0000256" key="1">
    <source>
        <dbReference type="ARBA" id="ARBA00009437"/>
    </source>
</evidence>
<keyword evidence="4" id="KW-0804">Transcription</keyword>
<organism evidence="6">
    <name type="scientific">Castellaniella ginsengisoli</name>
    <dbReference type="NCBI Taxonomy" id="546114"/>
    <lineage>
        <taxon>Bacteria</taxon>
        <taxon>Pseudomonadati</taxon>
        <taxon>Pseudomonadota</taxon>
        <taxon>Betaproteobacteria</taxon>
        <taxon>Burkholderiales</taxon>
        <taxon>Alcaligenaceae</taxon>
        <taxon>Castellaniella</taxon>
    </lineage>
</organism>
<dbReference type="CDD" id="cd08422">
    <property type="entry name" value="PBP2_CrgA_like"/>
    <property type="match status" value="1"/>
</dbReference>
<dbReference type="Gene3D" id="1.10.10.10">
    <property type="entry name" value="Winged helix-like DNA-binding domain superfamily/Winged helix DNA-binding domain"/>
    <property type="match status" value="1"/>
</dbReference>
<dbReference type="InterPro" id="IPR000847">
    <property type="entry name" value="LysR_HTH_N"/>
</dbReference>
<gene>
    <name evidence="6" type="ORF">ABRY99_05765</name>
    <name evidence="7" type="ORF">ABRZ09_03995</name>
</gene>
<evidence type="ECO:0000313" key="7">
    <source>
        <dbReference type="EMBL" id="XDJ51027.1"/>
    </source>
</evidence>
<comment type="similarity">
    <text evidence="1">Belongs to the LysR transcriptional regulatory family.</text>
</comment>
<dbReference type="Pfam" id="PF00126">
    <property type="entry name" value="HTH_1"/>
    <property type="match status" value="1"/>
</dbReference>
<dbReference type="InterPro" id="IPR036388">
    <property type="entry name" value="WH-like_DNA-bd_sf"/>
</dbReference>
<dbReference type="SUPFAM" id="SSF53850">
    <property type="entry name" value="Periplasmic binding protein-like II"/>
    <property type="match status" value="1"/>
</dbReference>
<feature type="domain" description="HTH lysR-type" evidence="5">
    <location>
        <begin position="3"/>
        <end position="60"/>
    </location>
</feature>
<protein>
    <submittedName>
        <fullName evidence="6">LysR family transcriptional regulator</fullName>
    </submittedName>
</protein>
<accession>A0AB39CM29</accession>
<proteinExistence type="inferred from homology"/>
<dbReference type="EMBL" id="CP158252">
    <property type="protein sequence ID" value="XDJ43069.1"/>
    <property type="molecule type" value="Genomic_DNA"/>
</dbReference>
<dbReference type="PANTHER" id="PTHR30537:SF5">
    <property type="entry name" value="HTH-TYPE TRANSCRIPTIONAL ACTIVATOR TTDR-RELATED"/>
    <property type="match status" value="1"/>
</dbReference>
<dbReference type="Pfam" id="PF03466">
    <property type="entry name" value="LysR_substrate"/>
    <property type="match status" value="1"/>
</dbReference>
<dbReference type="GO" id="GO:0003677">
    <property type="term" value="F:DNA binding"/>
    <property type="evidence" value="ECO:0007669"/>
    <property type="project" value="UniProtKB-KW"/>
</dbReference>
<dbReference type="AlphaFoldDB" id="A0AB39CM29"/>